<evidence type="ECO:0000256" key="1">
    <source>
        <dbReference type="SAM" id="MobiDB-lite"/>
    </source>
</evidence>
<evidence type="ECO:0000313" key="3">
    <source>
        <dbReference type="Proteomes" id="UP000807342"/>
    </source>
</evidence>
<gene>
    <name evidence="2" type="ORF">P691DRAFT_784145</name>
</gene>
<name>A0A9P6C213_9AGAR</name>
<feature type="region of interest" description="Disordered" evidence="1">
    <location>
        <begin position="96"/>
        <end position="136"/>
    </location>
</feature>
<protein>
    <submittedName>
        <fullName evidence="2">Uncharacterized protein</fullName>
    </submittedName>
</protein>
<comment type="caution">
    <text evidence="2">The sequence shown here is derived from an EMBL/GenBank/DDBJ whole genome shotgun (WGS) entry which is preliminary data.</text>
</comment>
<accession>A0A9P6C213</accession>
<evidence type="ECO:0000313" key="2">
    <source>
        <dbReference type="EMBL" id="KAF9446215.1"/>
    </source>
</evidence>
<dbReference type="EMBL" id="MU151257">
    <property type="protein sequence ID" value="KAF9446215.1"/>
    <property type="molecule type" value="Genomic_DNA"/>
</dbReference>
<proteinExistence type="predicted"/>
<reference evidence="2" key="1">
    <citation type="submission" date="2020-11" db="EMBL/GenBank/DDBJ databases">
        <authorList>
            <consortium name="DOE Joint Genome Institute"/>
            <person name="Ahrendt S."/>
            <person name="Riley R."/>
            <person name="Andreopoulos W."/>
            <person name="Labutti K."/>
            <person name="Pangilinan J."/>
            <person name="Ruiz-Duenas F.J."/>
            <person name="Barrasa J.M."/>
            <person name="Sanchez-Garcia M."/>
            <person name="Camarero S."/>
            <person name="Miyauchi S."/>
            <person name="Serrano A."/>
            <person name="Linde D."/>
            <person name="Babiker R."/>
            <person name="Drula E."/>
            <person name="Ayuso-Fernandez I."/>
            <person name="Pacheco R."/>
            <person name="Padilla G."/>
            <person name="Ferreira P."/>
            <person name="Barriuso J."/>
            <person name="Kellner H."/>
            <person name="Castanera R."/>
            <person name="Alfaro M."/>
            <person name="Ramirez L."/>
            <person name="Pisabarro A.G."/>
            <person name="Kuo A."/>
            <person name="Tritt A."/>
            <person name="Lipzen A."/>
            <person name="He G."/>
            <person name="Yan M."/>
            <person name="Ng V."/>
            <person name="Cullen D."/>
            <person name="Martin F."/>
            <person name="Rosso M.-N."/>
            <person name="Henrissat B."/>
            <person name="Hibbett D."/>
            <person name="Martinez A.T."/>
            <person name="Grigoriev I.V."/>
        </authorList>
    </citation>
    <scope>NUCLEOTIDE SEQUENCE</scope>
    <source>
        <strain evidence="2">MF-IS2</strain>
    </source>
</reference>
<sequence>MSDYQAVSKANKNKARDLYIEGQTIKSIIKLDTPTSSAGGSYLGRGLLFDKKQPRRDRVAQRVSLLHFKTKHGDLLNSIPVQRDGLQNLEIKLDTKSSPAATTLSSDAGGGISPPLTVSQEKPGDTIYAEPQVLDG</sequence>
<dbReference type="Proteomes" id="UP000807342">
    <property type="component" value="Unassembled WGS sequence"/>
</dbReference>
<dbReference type="AlphaFoldDB" id="A0A9P6C213"/>
<organism evidence="2 3">
    <name type="scientific">Macrolepiota fuliginosa MF-IS2</name>
    <dbReference type="NCBI Taxonomy" id="1400762"/>
    <lineage>
        <taxon>Eukaryota</taxon>
        <taxon>Fungi</taxon>
        <taxon>Dikarya</taxon>
        <taxon>Basidiomycota</taxon>
        <taxon>Agaricomycotina</taxon>
        <taxon>Agaricomycetes</taxon>
        <taxon>Agaricomycetidae</taxon>
        <taxon>Agaricales</taxon>
        <taxon>Agaricineae</taxon>
        <taxon>Agaricaceae</taxon>
        <taxon>Macrolepiota</taxon>
    </lineage>
</organism>
<keyword evidence="3" id="KW-1185">Reference proteome</keyword>
<feature type="compositionally biased region" description="Polar residues" evidence="1">
    <location>
        <begin position="96"/>
        <end position="106"/>
    </location>
</feature>